<evidence type="ECO:0008006" key="3">
    <source>
        <dbReference type="Google" id="ProtNLM"/>
    </source>
</evidence>
<keyword evidence="2" id="KW-1185">Reference proteome</keyword>
<organism evidence="1 2">
    <name type="scientific">Diaporthe vaccinii</name>
    <dbReference type="NCBI Taxonomy" id="105482"/>
    <lineage>
        <taxon>Eukaryota</taxon>
        <taxon>Fungi</taxon>
        <taxon>Dikarya</taxon>
        <taxon>Ascomycota</taxon>
        <taxon>Pezizomycotina</taxon>
        <taxon>Sordariomycetes</taxon>
        <taxon>Sordariomycetidae</taxon>
        <taxon>Diaporthales</taxon>
        <taxon>Diaporthaceae</taxon>
        <taxon>Diaporthe</taxon>
        <taxon>Diaporthe eres species complex</taxon>
    </lineage>
</organism>
<sequence length="254" mass="28338">MSLTRSLAKSLRWALVPLALTAVSIALQYGILTQALDYVYARTRQTILDILHRARNDRDDAATGHGSIIGSYGANQSSFEVTPWHLRTIEYSELVKVMTIQEGRLEVVQHPDLGTEPVLVKRAALPEYIDSISRETAFYHVLDGLGVTPLFLGHVTDAGRITGFLSEYVQQQQEDEKRIGREDGTEACLAALRRMHARGIAHMDAHGGNCLVRGDGSAALVDFELAEETSSSEEFERDLWVMRHSRYVEEQTPT</sequence>
<dbReference type="InterPro" id="IPR011009">
    <property type="entry name" value="Kinase-like_dom_sf"/>
</dbReference>
<evidence type="ECO:0000313" key="1">
    <source>
        <dbReference type="EMBL" id="KAL2287103.1"/>
    </source>
</evidence>
<gene>
    <name evidence="1" type="ORF">FJTKL_06107</name>
</gene>
<evidence type="ECO:0000313" key="2">
    <source>
        <dbReference type="Proteomes" id="UP001600888"/>
    </source>
</evidence>
<protein>
    <recommendedName>
        <fullName evidence="3">Protein kinase domain-containing protein</fullName>
    </recommendedName>
</protein>
<dbReference type="SUPFAM" id="SSF56112">
    <property type="entry name" value="Protein kinase-like (PK-like)"/>
    <property type="match status" value="1"/>
</dbReference>
<reference evidence="1 2" key="1">
    <citation type="submission" date="2024-03" db="EMBL/GenBank/DDBJ databases">
        <title>A high-quality draft genome sequence of Diaporthe vaccinii, a causative agent of upright dieback and viscid rot disease in cranberry plants.</title>
        <authorList>
            <person name="Sarrasin M."/>
            <person name="Lang B.F."/>
            <person name="Burger G."/>
        </authorList>
    </citation>
    <scope>NUCLEOTIDE SEQUENCE [LARGE SCALE GENOMIC DNA]</scope>
    <source>
        <strain evidence="1 2">IS7</strain>
    </source>
</reference>
<proteinExistence type="predicted"/>
<dbReference type="Proteomes" id="UP001600888">
    <property type="component" value="Unassembled WGS sequence"/>
</dbReference>
<dbReference type="EMBL" id="JBAWTH010000021">
    <property type="protein sequence ID" value="KAL2287103.1"/>
    <property type="molecule type" value="Genomic_DNA"/>
</dbReference>
<comment type="caution">
    <text evidence="1">The sequence shown here is derived from an EMBL/GenBank/DDBJ whole genome shotgun (WGS) entry which is preliminary data.</text>
</comment>
<dbReference type="Gene3D" id="1.10.510.10">
    <property type="entry name" value="Transferase(Phosphotransferase) domain 1"/>
    <property type="match status" value="1"/>
</dbReference>
<accession>A0ABR4EXE1</accession>
<name>A0ABR4EXE1_9PEZI</name>